<dbReference type="CDD" id="cd00614">
    <property type="entry name" value="CGS_like"/>
    <property type="match status" value="1"/>
</dbReference>
<evidence type="ECO:0000313" key="4">
    <source>
        <dbReference type="EMBL" id="SDM56533.1"/>
    </source>
</evidence>
<dbReference type="FunFam" id="3.90.1150.10:FF:000008">
    <property type="entry name" value="Cystathionine gamma-synthase"/>
    <property type="match status" value="1"/>
</dbReference>
<dbReference type="InterPro" id="IPR000277">
    <property type="entry name" value="Cys/Met-Metab_PyrdxlP-dep_enz"/>
</dbReference>
<dbReference type="GO" id="GO:0004123">
    <property type="term" value="F:cystathionine gamma-lyase activity"/>
    <property type="evidence" value="ECO:0007669"/>
    <property type="project" value="TreeGrafter"/>
</dbReference>
<comment type="similarity">
    <text evidence="2">Belongs to the trans-sulfuration enzymes family.</text>
</comment>
<dbReference type="EMBL" id="FNIA01000004">
    <property type="protein sequence ID" value="SDM56533.1"/>
    <property type="molecule type" value="Genomic_DNA"/>
</dbReference>
<dbReference type="GO" id="GO:0003962">
    <property type="term" value="F:cystathionine gamma-synthase activity"/>
    <property type="evidence" value="ECO:0007669"/>
    <property type="project" value="TreeGrafter"/>
</dbReference>
<dbReference type="RefSeq" id="WP_089731788.1">
    <property type="nucleotide sequence ID" value="NZ_FNIA01000004.1"/>
</dbReference>
<evidence type="ECO:0000256" key="1">
    <source>
        <dbReference type="ARBA" id="ARBA00001933"/>
    </source>
</evidence>
<proteinExistence type="inferred from homology"/>
<dbReference type="GO" id="GO:0019346">
    <property type="term" value="P:transsulfuration"/>
    <property type="evidence" value="ECO:0007669"/>
    <property type="project" value="InterPro"/>
</dbReference>
<dbReference type="Pfam" id="PF01053">
    <property type="entry name" value="Cys_Met_Meta_PP"/>
    <property type="match status" value="1"/>
</dbReference>
<sequence length="386" mass="41621">MDERHFETREVHSHARNDQYGAMMPPIYANATYEYASPTEQQSEHRYSRMSAPTRGALEDSFAMLEGGEHGFAFASGMAAIDAVFASTLSPGDHVVAAKNLYAETHDLLADVYAEYGIETTHVPVNDADAIADAIGPDTELVYFETPTNPVLRVGDIEAAAEAAHEHDALLANDNTFASPYLQRPLELGADIVVESLTKYQGGHSDVLAGAVATNDPDVAEDIEYTQYTRGAILGPFDSFLVLRGMKTLSARMDRHCANARAVAEFLDDQPGVDPVYYPGLESHPNHEVAARQMADFGGMVAFELDGDRETVTEFAAGLEVFALAESLGGVESLVEVPALMTHQDLSPDELAEAGIDEGLVRLSVGIEHHEDLVADLAQALDVALD</sequence>
<dbReference type="SUPFAM" id="SSF53383">
    <property type="entry name" value="PLP-dependent transferases"/>
    <property type="match status" value="1"/>
</dbReference>
<dbReference type="OrthoDB" id="43458at2157"/>
<gene>
    <name evidence="4" type="ORF">SAMN05192554_1046</name>
</gene>
<dbReference type="Proteomes" id="UP000199370">
    <property type="component" value="Unassembled WGS sequence"/>
</dbReference>
<dbReference type="GO" id="GO:0030170">
    <property type="term" value="F:pyridoxal phosphate binding"/>
    <property type="evidence" value="ECO:0007669"/>
    <property type="project" value="InterPro"/>
</dbReference>
<dbReference type="PANTHER" id="PTHR11808:SF15">
    <property type="entry name" value="CYSTATHIONINE GAMMA-LYASE"/>
    <property type="match status" value="1"/>
</dbReference>
<keyword evidence="4" id="KW-0456">Lyase</keyword>
<keyword evidence="5" id="KW-1185">Reference proteome</keyword>
<comment type="cofactor">
    <cofactor evidence="1">
        <name>pyridoxal 5'-phosphate</name>
        <dbReference type="ChEBI" id="CHEBI:597326"/>
    </cofactor>
</comment>
<dbReference type="PIRSF" id="PIRSF001434">
    <property type="entry name" value="CGS"/>
    <property type="match status" value="1"/>
</dbReference>
<name>A0A1G9U9N6_9EURY</name>
<dbReference type="InterPro" id="IPR015422">
    <property type="entry name" value="PyrdxlP-dep_Trfase_small"/>
</dbReference>
<dbReference type="PANTHER" id="PTHR11808">
    <property type="entry name" value="TRANS-SULFURATION ENZYME FAMILY MEMBER"/>
    <property type="match status" value="1"/>
</dbReference>
<organism evidence="4 5">
    <name type="scientific">Haloarchaeobius iranensis</name>
    <dbReference type="NCBI Taxonomy" id="996166"/>
    <lineage>
        <taxon>Archaea</taxon>
        <taxon>Methanobacteriati</taxon>
        <taxon>Methanobacteriota</taxon>
        <taxon>Stenosarchaea group</taxon>
        <taxon>Halobacteria</taxon>
        <taxon>Halobacteriales</taxon>
        <taxon>Halorubellaceae</taxon>
        <taxon>Haloarchaeobius</taxon>
    </lineage>
</organism>
<dbReference type="AlphaFoldDB" id="A0A1G9U9N6"/>
<protein>
    <submittedName>
        <fullName evidence="4">Cystathionine gamma-lyase</fullName>
    </submittedName>
</protein>
<evidence type="ECO:0000256" key="3">
    <source>
        <dbReference type="ARBA" id="ARBA00022898"/>
    </source>
</evidence>
<accession>A0A1G9U9N6</accession>
<keyword evidence="3" id="KW-0663">Pyridoxal phosphate</keyword>
<dbReference type="GO" id="GO:0019343">
    <property type="term" value="P:cysteine biosynthetic process via cystathionine"/>
    <property type="evidence" value="ECO:0007669"/>
    <property type="project" value="TreeGrafter"/>
</dbReference>
<dbReference type="Gene3D" id="3.40.640.10">
    <property type="entry name" value="Type I PLP-dependent aspartate aminotransferase-like (Major domain)"/>
    <property type="match status" value="1"/>
</dbReference>
<evidence type="ECO:0000256" key="2">
    <source>
        <dbReference type="ARBA" id="ARBA00009077"/>
    </source>
</evidence>
<dbReference type="Gene3D" id="3.90.1150.10">
    <property type="entry name" value="Aspartate Aminotransferase, domain 1"/>
    <property type="match status" value="1"/>
</dbReference>
<dbReference type="GO" id="GO:0005737">
    <property type="term" value="C:cytoplasm"/>
    <property type="evidence" value="ECO:0007669"/>
    <property type="project" value="TreeGrafter"/>
</dbReference>
<dbReference type="InterPro" id="IPR015424">
    <property type="entry name" value="PyrdxlP-dep_Trfase"/>
</dbReference>
<dbReference type="FunFam" id="3.40.640.10:FF:000009">
    <property type="entry name" value="Cystathionine gamma-synthase homolog"/>
    <property type="match status" value="1"/>
</dbReference>
<dbReference type="InterPro" id="IPR015421">
    <property type="entry name" value="PyrdxlP-dep_Trfase_major"/>
</dbReference>
<dbReference type="STRING" id="996166.SAMN05192554_1046"/>
<evidence type="ECO:0000313" key="5">
    <source>
        <dbReference type="Proteomes" id="UP000199370"/>
    </source>
</evidence>
<reference evidence="4 5" key="1">
    <citation type="submission" date="2016-10" db="EMBL/GenBank/DDBJ databases">
        <authorList>
            <person name="de Groot N.N."/>
        </authorList>
    </citation>
    <scope>NUCLEOTIDE SEQUENCE [LARGE SCALE GENOMIC DNA]</scope>
    <source>
        <strain evidence="5">EB21,IBRC-M 10013,KCTC 4048</strain>
    </source>
</reference>